<feature type="domain" description="Mos1 transposase HTH" evidence="1">
    <location>
        <begin position="5"/>
        <end position="53"/>
    </location>
</feature>
<dbReference type="InterPro" id="IPR052709">
    <property type="entry name" value="Transposase-MT_Hybrid"/>
</dbReference>
<dbReference type="GO" id="GO:0035861">
    <property type="term" value="C:site of double-strand break"/>
    <property type="evidence" value="ECO:0007669"/>
    <property type="project" value="TreeGrafter"/>
</dbReference>
<comment type="caution">
    <text evidence="2">The sequence shown here is derived from an EMBL/GenBank/DDBJ whole genome shotgun (WGS) entry which is preliminary data.</text>
</comment>
<evidence type="ECO:0000313" key="3">
    <source>
        <dbReference type="Proteomes" id="UP000215902"/>
    </source>
</evidence>
<dbReference type="GO" id="GO:0003690">
    <property type="term" value="F:double-stranded DNA binding"/>
    <property type="evidence" value="ECO:0007669"/>
    <property type="project" value="TreeGrafter"/>
</dbReference>
<dbReference type="GO" id="GO:0046975">
    <property type="term" value="F:histone H3K36 methyltransferase activity"/>
    <property type="evidence" value="ECO:0007669"/>
    <property type="project" value="TreeGrafter"/>
</dbReference>
<name>A0A267ER07_9PLAT</name>
<dbReference type="AlphaFoldDB" id="A0A267ER07"/>
<dbReference type="Proteomes" id="UP000215902">
    <property type="component" value="Unassembled WGS sequence"/>
</dbReference>
<dbReference type="Gene3D" id="1.10.10.1450">
    <property type="match status" value="1"/>
</dbReference>
<dbReference type="GO" id="GO:0003697">
    <property type="term" value="F:single-stranded DNA binding"/>
    <property type="evidence" value="ECO:0007669"/>
    <property type="project" value="TreeGrafter"/>
</dbReference>
<dbReference type="GO" id="GO:0031297">
    <property type="term" value="P:replication fork processing"/>
    <property type="evidence" value="ECO:0007669"/>
    <property type="project" value="TreeGrafter"/>
</dbReference>
<dbReference type="GO" id="GO:0044774">
    <property type="term" value="P:mitotic DNA integrity checkpoint signaling"/>
    <property type="evidence" value="ECO:0007669"/>
    <property type="project" value="TreeGrafter"/>
</dbReference>
<dbReference type="InterPro" id="IPR041426">
    <property type="entry name" value="Mos1_HTH"/>
</dbReference>
<dbReference type="GO" id="GO:0005634">
    <property type="term" value="C:nucleus"/>
    <property type="evidence" value="ECO:0007669"/>
    <property type="project" value="TreeGrafter"/>
</dbReference>
<keyword evidence="3" id="KW-1185">Reference proteome</keyword>
<dbReference type="GO" id="GO:0006303">
    <property type="term" value="P:double-strand break repair via nonhomologous end joining"/>
    <property type="evidence" value="ECO:0007669"/>
    <property type="project" value="TreeGrafter"/>
</dbReference>
<proteinExistence type="predicted"/>
<dbReference type="OrthoDB" id="6154603at2759"/>
<dbReference type="PANTHER" id="PTHR46060:SF2">
    <property type="entry name" value="HISTONE-LYSINE N-METHYLTRANSFERASE SETMAR"/>
    <property type="match status" value="1"/>
</dbReference>
<dbReference type="PANTHER" id="PTHR46060">
    <property type="entry name" value="MARINER MOS1 TRANSPOSASE-LIKE PROTEIN"/>
    <property type="match status" value="1"/>
</dbReference>
<dbReference type="GO" id="GO:0000729">
    <property type="term" value="P:DNA double-strand break processing"/>
    <property type="evidence" value="ECO:0007669"/>
    <property type="project" value="TreeGrafter"/>
</dbReference>
<dbReference type="GO" id="GO:0044547">
    <property type="term" value="F:DNA topoisomerase binding"/>
    <property type="evidence" value="ECO:0007669"/>
    <property type="project" value="TreeGrafter"/>
</dbReference>
<dbReference type="GO" id="GO:0000793">
    <property type="term" value="C:condensed chromosome"/>
    <property type="evidence" value="ECO:0007669"/>
    <property type="project" value="TreeGrafter"/>
</dbReference>
<organism evidence="2 3">
    <name type="scientific">Macrostomum lignano</name>
    <dbReference type="NCBI Taxonomy" id="282301"/>
    <lineage>
        <taxon>Eukaryota</taxon>
        <taxon>Metazoa</taxon>
        <taxon>Spiralia</taxon>
        <taxon>Lophotrochozoa</taxon>
        <taxon>Platyhelminthes</taxon>
        <taxon>Rhabditophora</taxon>
        <taxon>Macrostomorpha</taxon>
        <taxon>Macrostomida</taxon>
        <taxon>Macrostomidae</taxon>
        <taxon>Macrostomum</taxon>
    </lineage>
</organism>
<dbReference type="GO" id="GO:0015074">
    <property type="term" value="P:DNA integration"/>
    <property type="evidence" value="ECO:0007669"/>
    <property type="project" value="TreeGrafter"/>
</dbReference>
<reference evidence="2 3" key="1">
    <citation type="submission" date="2017-06" db="EMBL/GenBank/DDBJ databases">
        <title>A platform for efficient transgenesis in Macrostomum lignano, a flatworm model organism for stem cell research.</title>
        <authorList>
            <person name="Berezikov E."/>
        </authorList>
    </citation>
    <scope>NUCLEOTIDE SEQUENCE [LARGE SCALE GENOMIC DNA]</scope>
    <source>
        <strain evidence="2">DV1</strain>
        <tissue evidence="2">Whole organism</tissue>
    </source>
</reference>
<sequence length="91" mass="10437">MELSRIHWRAMIFYNYKCGLNQSQSLEPLRLAFGDTAPSRTIVFDWFAEFRRGRVSLEDEAREGQPLSSTTQEAVAAMQALVEEDPQLTVQ</sequence>
<dbReference type="GO" id="GO:0042800">
    <property type="term" value="F:histone H3K4 methyltransferase activity"/>
    <property type="evidence" value="ECO:0007669"/>
    <property type="project" value="TreeGrafter"/>
</dbReference>
<dbReference type="EMBL" id="NIVC01001797">
    <property type="protein sequence ID" value="PAA63970.1"/>
    <property type="molecule type" value="Genomic_DNA"/>
</dbReference>
<evidence type="ECO:0000259" key="1">
    <source>
        <dbReference type="Pfam" id="PF17906"/>
    </source>
</evidence>
<dbReference type="GO" id="GO:0000014">
    <property type="term" value="F:single-stranded DNA endodeoxyribonuclease activity"/>
    <property type="evidence" value="ECO:0007669"/>
    <property type="project" value="TreeGrafter"/>
</dbReference>
<protein>
    <recommendedName>
        <fullName evidence="1">Mos1 transposase HTH domain-containing protein</fullName>
    </recommendedName>
</protein>
<accession>A0A267ER07</accession>
<dbReference type="Pfam" id="PF17906">
    <property type="entry name" value="HTH_48"/>
    <property type="match status" value="1"/>
</dbReference>
<dbReference type="STRING" id="282301.A0A267ER07"/>
<evidence type="ECO:0000313" key="2">
    <source>
        <dbReference type="EMBL" id="PAA63970.1"/>
    </source>
</evidence>
<gene>
    <name evidence="2" type="ORF">BOX15_Mlig013766g1</name>
</gene>